<sequence length="27" mass="2901">MAGRGPPSIVYLLTETSPTPKPFQLIS</sequence>
<accession>A0A2P2R340</accession>
<evidence type="ECO:0000313" key="1">
    <source>
        <dbReference type="EMBL" id="MBX73590.1"/>
    </source>
</evidence>
<proteinExistence type="predicted"/>
<dbReference type="EMBL" id="GGEC01093106">
    <property type="protein sequence ID" value="MBX73590.1"/>
    <property type="molecule type" value="Transcribed_RNA"/>
</dbReference>
<reference evidence="1" key="1">
    <citation type="submission" date="2018-02" db="EMBL/GenBank/DDBJ databases">
        <title>Rhizophora mucronata_Transcriptome.</title>
        <authorList>
            <person name="Meera S.P."/>
            <person name="Sreeshan A."/>
            <person name="Augustine A."/>
        </authorList>
    </citation>
    <scope>NUCLEOTIDE SEQUENCE</scope>
    <source>
        <tissue evidence="1">Leaf</tissue>
    </source>
</reference>
<name>A0A2P2R340_RHIMU</name>
<organism evidence="1">
    <name type="scientific">Rhizophora mucronata</name>
    <name type="common">Asiatic mangrove</name>
    <dbReference type="NCBI Taxonomy" id="61149"/>
    <lineage>
        <taxon>Eukaryota</taxon>
        <taxon>Viridiplantae</taxon>
        <taxon>Streptophyta</taxon>
        <taxon>Embryophyta</taxon>
        <taxon>Tracheophyta</taxon>
        <taxon>Spermatophyta</taxon>
        <taxon>Magnoliopsida</taxon>
        <taxon>eudicotyledons</taxon>
        <taxon>Gunneridae</taxon>
        <taxon>Pentapetalae</taxon>
        <taxon>rosids</taxon>
        <taxon>fabids</taxon>
        <taxon>Malpighiales</taxon>
        <taxon>Rhizophoraceae</taxon>
        <taxon>Rhizophora</taxon>
    </lineage>
</organism>
<dbReference type="AlphaFoldDB" id="A0A2P2R340"/>
<protein>
    <submittedName>
        <fullName evidence="1">Uncharacterized protein</fullName>
    </submittedName>
</protein>